<evidence type="ECO:0000313" key="2">
    <source>
        <dbReference type="Proteomes" id="UP000236000"/>
    </source>
</evidence>
<reference evidence="1 2" key="1">
    <citation type="journal article" date="2017" name="BMC Genomics">
        <title>Genome sequencing of 39 Akkermansia muciniphila isolates reveals its population structure, genomic and functional diverisity, and global distribution in mammalian gut microbiotas.</title>
        <authorList>
            <person name="Guo X."/>
            <person name="Li S."/>
            <person name="Zhang J."/>
            <person name="Wu F."/>
            <person name="Li X."/>
            <person name="Wu D."/>
            <person name="Zhang M."/>
            <person name="Ou Z."/>
            <person name="Jie Z."/>
            <person name="Yan Q."/>
            <person name="Li P."/>
            <person name="Yi J."/>
            <person name="Peng Y."/>
        </authorList>
    </citation>
    <scope>NUCLEOTIDE SEQUENCE [LARGE SCALE GENOMIC DNA]</scope>
    <source>
        <strain evidence="1 2">GP24</strain>
    </source>
</reference>
<name>A0A2N8HBX0_9BACT</name>
<gene>
    <name evidence="1" type="ORF">CXU22_12190</name>
</gene>
<accession>A0A2N8HBX0</accession>
<dbReference type="SUPFAM" id="SSF88697">
    <property type="entry name" value="PUA domain-like"/>
    <property type="match status" value="1"/>
</dbReference>
<sequence>MSPEERERKRRWMVEYNRRREASAAKAAQPDLAALNAIYGTRFRYGQQVTVTGRRYTIIGAKWGAWLRVKNKDGKKFVCRPYDAYPGKILSGEKGWELRKNAPCIPRGEHVTLWLYESGKDGERAIIGKCRMVSYVRMLYMPSGQALELLIKDACVTEEHIRAYLPFYAWGVQDPVRLPAAVPLSAIGMTRPPQSWQYLTPEQAEILERRLA</sequence>
<dbReference type="EMBL" id="PJKA01000013">
    <property type="protein sequence ID" value="PNC17364.1"/>
    <property type="molecule type" value="Genomic_DNA"/>
</dbReference>
<dbReference type="RefSeq" id="WP_102715845.1">
    <property type="nucleotide sequence ID" value="NZ_PJKA01000013.1"/>
</dbReference>
<dbReference type="Proteomes" id="UP000236000">
    <property type="component" value="Unassembled WGS sequence"/>
</dbReference>
<comment type="caution">
    <text evidence="1">The sequence shown here is derived from an EMBL/GenBank/DDBJ whole genome shotgun (WGS) entry which is preliminary data.</text>
</comment>
<evidence type="ECO:0000313" key="1">
    <source>
        <dbReference type="EMBL" id="PNC17364.1"/>
    </source>
</evidence>
<protein>
    <submittedName>
        <fullName evidence="1">Uncharacterized protein</fullName>
    </submittedName>
</protein>
<proteinExistence type="predicted"/>
<dbReference type="OrthoDB" id="1955360at2"/>
<dbReference type="AlphaFoldDB" id="A0A2N8HBX0"/>
<dbReference type="InterPro" id="IPR015947">
    <property type="entry name" value="PUA-like_sf"/>
</dbReference>
<organism evidence="1 2">
    <name type="scientific">Akkermansia muciniphila</name>
    <dbReference type="NCBI Taxonomy" id="239935"/>
    <lineage>
        <taxon>Bacteria</taxon>
        <taxon>Pseudomonadati</taxon>
        <taxon>Verrucomicrobiota</taxon>
        <taxon>Verrucomicrobiia</taxon>
        <taxon>Verrucomicrobiales</taxon>
        <taxon>Akkermansiaceae</taxon>
        <taxon>Akkermansia</taxon>
    </lineage>
</organism>